<evidence type="ECO:0000313" key="4">
    <source>
        <dbReference type="EMBL" id="OMO81979.1"/>
    </source>
</evidence>
<dbReference type="Proteomes" id="UP000188268">
    <property type="component" value="Unassembled WGS sequence"/>
</dbReference>
<dbReference type="InterPro" id="IPR036397">
    <property type="entry name" value="RNaseH_sf"/>
</dbReference>
<keyword evidence="5" id="KW-1185">Reference proteome</keyword>
<dbReference type="Pfam" id="PF13966">
    <property type="entry name" value="zf-RVT"/>
    <property type="match status" value="1"/>
</dbReference>
<dbReference type="GO" id="GO:0003676">
    <property type="term" value="F:nucleic acid binding"/>
    <property type="evidence" value="ECO:0007669"/>
    <property type="project" value="InterPro"/>
</dbReference>
<dbReference type="InterPro" id="IPR012337">
    <property type="entry name" value="RNaseH-like_sf"/>
</dbReference>
<dbReference type="PANTHER" id="PTHR47723:SF19">
    <property type="entry name" value="POLYNUCLEOTIDYL TRANSFERASE, RIBONUCLEASE H-LIKE SUPERFAMILY PROTEIN"/>
    <property type="match status" value="1"/>
</dbReference>
<evidence type="ECO:0000259" key="3">
    <source>
        <dbReference type="Pfam" id="PF13966"/>
    </source>
</evidence>
<evidence type="ECO:0000256" key="1">
    <source>
        <dbReference type="SAM" id="MobiDB-lite"/>
    </source>
</evidence>
<dbReference type="InterPro" id="IPR053151">
    <property type="entry name" value="RNase_H-like"/>
</dbReference>
<reference evidence="4 5" key="1">
    <citation type="submission" date="2013-09" db="EMBL/GenBank/DDBJ databases">
        <title>Corchorus capsularis genome sequencing.</title>
        <authorList>
            <person name="Alam M."/>
            <person name="Haque M.S."/>
            <person name="Islam M.S."/>
            <person name="Emdad E.M."/>
            <person name="Islam M.M."/>
            <person name="Ahmed B."/>
            <person name="Halim A."/>
            <person name="Hossen Q.M.M."/>
            <person name="Hossain M.Z."/>
            <person name="Ahmed R."/>
            <person name="Khan M.M."/>
            <person name="Islam R."/>
            <person name="Rashid M.M."/>
            <person name="Khan S.A."/>
            <person name="Rahman M.S."/>
            <person name="Alam M."/>
        </authorList>
    </citation>
    <scope>NUCLEOTIDE SEQUENCE [LARGE SCALE GENOMIC DNA]</scope>
    <source>
        <strain evidence="5">cv. CVL-1</strain>
        <tissue evidence="4">Whole seedling</tissue>
    </source>
</reference>
<feature type="domain" description="RNase H type-1" evidence="2">
    <location>
        <begin position="529"/>
        <end position="642"/>
    </location>
</feature>
<feature type="domain" description="RNase H type-1" evidence="2">
    <location>
        <begin position="338"/>
        <end position="392"/>
    </location>
</feature>
<evidence type="ECO:0000259" key="2">
    <source>
        <dbReference type="Pfam" id="PF13456"/>
    </source>
</evidence>
<dbReference type="PANTHER" id="PTHR47723">
    <property type="entry name" value="OS05G0353850 PROTEIN"/>
    <property type="match status" value="1"/>
</dbReference>
<dbReference type="OrthoDB" id="1306280at2759"/>
<organism evidence="4 5">
    <name type="scientific">Corchorus capsularis</name>
    <name type="common">Jute</name>
    <dbReference type="NCBI Taxonomy" id="210143"/>
    <lineage>
        <taxon>Eukaryota</taxon>
        <taxon>Viridiplantae</taxon>
        <taxon>Streptophyta</taxon>
        <taxon>Embryophyta</taxon>
        <taxon>Tracheophyta</taxon>
        <taxon>Spermatophyta</taxon>
        <taxon>Magnoliopsida</taxon>
        <taxon>eudicotyledons</taxon>
        <taxon>Gunneridae</taxon>
        <taxon>Pentapetalae</taxon>
        <taxon>rosids</taxon>
        <taxon>malvids</taxon>
        <taxon>Malvales</taxon>
        <taxon>Malvaceae</taxon>
        <taxon>Grewioideae</taxon>
        <taxon>Apeibeae</taxon>
        <taxon>Corchorus</taxon>
    </lineage>
</organism>
<dbReference type="InterPro" id="IPR026960">
    <property type="entry name" value="RVT-Znf"/>
</dbReference>
<dbReference type="GO" id="GO:0004523">
    <property type="term" value="F:RNA-DNA hybrid ribonuclease activity"/>
    <property type="evidence" value="ECO:0007669"/>
    <property type="project" value="InterPro"/>
</dbReference>
<feature type="region of interest" description="Disordered" evidence="1">
    <location>
        <begin position="483"/>
        <end position="510"/>
    </location>
</feature>
<feature type="domain" description="Reverse transcriptase zinc-binding" evidence="3">
    <location>
        <begin position="162"/>
        <end position="249"/>
    </location>
</feature>
<dbReference type="CDD" id="cd06222">
    <property type="entry name" value="RNase_H_like"/>
    <property type="match status" value="2"/>
</dbReference>
<dbReference type="Gene3D" id="3.30.420.10">
    <property type="entry name" value="Ribonuclease H-like superfamily/Ribonuclease H"/>
    <property type="match status" value="1"/>
</dbReference>
<comment type="caution">
    <text evidence="4">The sequence shown here is derived from an EMBL/GenBank/DDBJ whole genome shotgun (WGS) entry which is preliminary data.</text>
</comment>
<dbReference type="InterPro" id="IPR002156">
    <property type="entry name" value="RNaseH_domain"/>
</dbReference>
<dbReference type="Pfam" id="PF13456">
    <property type="entry name" value="RVT_3"/>
    <property type="match status" value="2"/>
</dbReference>
<dbReference type="Gramene" id="OMO81979">
    <property type="protein sequence ID" value="OMO81979"/>
    <property type="gene ID" value="CCACVL1_12120"/>
</dbReference>
<accession>A0A1R3IHB5</accession>
<dbReference type="EMBL" id="AWWV01010060">
    <property type="protein sequence ID" value="OMO81979.1"/>
    <property type="molecule type" value="Genomic_DNA"/>
</dbReference>
<protein>
    <submittedName>
        <fullName evidence="4">Uncharacterized protein</fullName>
    </submittedName>
</protein>
<proteinExistence type="predicted"/>
<dbReference type="SUPFAM" id="SSF53098">
    <property type="entry name" value="Ribonuclease H-like"/>
    <property type="match status" value="1"/>
</dbReference>
<evidence type="ECO:0000313" key="5">
    <source>
        <dbReference type="Proteomes" id="UP000188268"/>
    </source>
</evidence>
<dbReference type="AlphaFoldDB" id="A0A1R3IHB5"/>
<dbReference type="InterPro" id="IPR044730">
    <property type="entry name" value="RNase_H-like_dom_plant"/>
</dbReference>
<name>A0A1R3IHB5_COCAP</name>
<sequence>MGLRKTQKTNVALLAKTGWRLHTRDQSLCTKVFQKKYLKGRNFVHAVKTSGASSTWRGLLQTKECIRRGTRWRLGNGSDIRFWTDWWVGQKPLIEIGQGSISLEDRNVLVSSFIDQNGEWELDSVTALLPASIIEEIRAVPFFVSALEGDRFVWGWDKIGQFSSSSAYGALMNFGLEVEWRRRCSWIWRLPVPERVRFFCWLLFMKSLNTLEMLHRKGIVGDPVCRLCSGDVESIEHVFRLCPFVRGIWECVGQKFGIDTAGVQSFEDWFHLHEQIIAYAEKLTKEVGQVFFVGKRPNDASSCLISWQLLPAGCYLLNSDGSRRHLDNQASARGLVRDASVVVQFLQQNMMNSHPCYTLVRDCLELIKGDWIVEIRHIFREGNRCADCLASLAHEAEKGLTIYNEPPQQLLPLLQDDRTLRALKVSGLHSSMDEEGTEQQWDASQGPMSAPPLGYVGEFGLEAGTRRSLNKASFLMDTKNEDSPCAASFQEAPSSKLSGPEQMGEKQIGPPSEEICNLVPQVELTEQSSNPGAAGSGGTIRDDQGNWIVGYARNIGDATSLQAEFWGLRDGLRLAFTKGIQNLDVNVDASLVINLIENADISIHPLGNIISDCRSLMQNFHNVKISHCYREGNMAADALANKGRMLDEHFVVFNDIPDFIYDFVMADYLGVSFPRLVNIDL</sequence>
<gene>
    <name evidence="4" type="ORF">CCACVL1_12120</name>
</gene>